<evidence type="ECO:0000256" key="1">
    <source>
        <dbReference type="SAM" id="SignalP"/>
    </source>
</evidence>
<evidence type="ECO:0008006" key="4">
    <source>
        <dbReference type="Google" id="ProtNLM"/>
    </source>
</evidence>
<evidence type="ECO:0000313" key="2">
    <source>
        <dbReference type="EMBL" id="RKT55834.1"/>
    </source>
</evidence>
<sequence>MKEDTVPSALNTRTTSALATAGVTAALLLGGATAATAAPRGVDAAATHSTCNAHTVDGRGAEICRTWTPTGGGYYYVTWEVTRSTANVVPQGRFDGKVSTLRVSGNRSGVKDFVTRVCVEKRCSSWA</sequence>
<dbReference type="AlphaFoldDB" id="A0A495W3B5"/>
<gene>
    <name evidence="2" type="ORF">C8E97_4521</name>
</gene>
<comment type="caution">
    <text evidence="2">The sequence shown here is derived from an EMBL/GenBank/DDBJ whole genome shotgun (WGS) entry which is preliminary data.</text>
</comment>
<feature type="chain" id="PRO_5019830348" description="Ig-like domain-containing protein" evidence="1">
    <location>
        <begin position="38"/>
        <end position="127"/>
    </location>
</feature>
<dbReference type="EMBL" id="RBXO01000001">
    <property type="protein sequence ID" value="RKT55834.1"/>
    <property type="molecule type" value="Genomic_DNA"/>
</dbReference>
<protein>
    <recommendedName>
        <fullName evidence="4">Ig-like domain-containing protein</fullName>
    </recommendedName>
</protein>
<organism evidence="2 3">
    <name type="scientific">Saccharothrix australiensis</name>
    <dbReference type="NCBI Taxonomy" id="2072"/>
    <lineage>
        <taxon>Bacteria</taxon>
        <taxon>Bacillati</taxon>
        <taxon>Actinomycetota</taxon>
        <taxon>Actinomycetes</taxon>
        <taxon>Pseudonocardiales</taxon>
        <taxon>Pseudonocardiaceae</taxon>
        <taxon>Saccharothrix</taxon>
    </lineage>
</organism>
<keyword evidence="3" id="KW-1185">Reference proteome</keyword>
<keyword evidence="1" id="KW-0732">Signal</keyword>
<evidence type="ECO:0000313" key="3">
    <source>
        <dbReference type="Proteomes" id="UP000282084"/>
    </source>
</evidence>
<feature type="signal peptide" evidence="1">
    <location>
        <begin position="1"/>
        <end position="37"/>
    </location>
</feature>
<name>A0A495W3B5_9PSEU</name>
<reference evidence="2 3" key="1">
    <citation type="submission" date="2018-10" db="EMBL/GenBank/DDBJ databases">
        <title>Sequencing the genomes of 1000 actinobacteria strains.</title>
        <authorList>
            <person name="Klenk H.-P."/>
        </authorList>
    </citation>
    <scope>NUCLEOTIDE SEQUENCE [LARGE SCALE GENOMIC DNA]</scope>
    <source>
        <strain evidence="2 3">DSM 43800</strain>
    </source>
</reference>
<dbReference type="Proteomes" id="UP000282084">
    <property type="component" value="Unassembled WGS sequence"/>
</dbReference>
<accession>A0A495W3B5</accession>
<proteinExistence type="predicted"/>
<dbReference type="RefSeq" id="WP_246019078.1">
    <property type="nucleotide sequence ID" value="NZ_RBXO01000001.1"/>
</dbReference>